<comment type="caution">
    <text evidence="4">The sequence shown here is derived from an EMBL/GenBank/DDBJ whole genome shotgun (WGS) entry which is preliminary data.</text>
</comment>
<dbReference type="PANTHER" id="PTHR24148">
    <property type="entry name" value="ANKYRIN REPEAT DOMAIN-CONTAINING PROTEIN 39 HOMOLOG-RELATED"/>
    <property type="match status" value="1"/>
</dbReference>
<dbReference type="InterPro" id="IPR010730">
    <property type="entry name" value="HET"/>
</dbReference>
<protein>
    <submittedName>
        <fullName evidence="4">Heterokaryon incompatibility protein-domain-containing protein</fullName>
    </submittedName>
</protein>
<reference evidence="4" key="1">
    <citation type="submission" date="2023-06" db="EMBL/GenBank/DDBJ databases">
        <title>Genome-scale phylogeny and comparative genomics of the fungal order Sordariales.</title>
        <authorList>
            <consortium name="Lawrence Berkeley National Laboratory"/>
            <person name="Hensen N."/>
            <person name="Bonometti L."/>
            <person name="Westerberg I."/>
            <person name="Brannstrom I.O."/>
            <person name="Guillou S."/>
            <person name="Cros-Aarteil S."/>
            <person name="Calhoun S."/>
            <person name="Haridas S."/>
            <person name="Kuo A."/>
            <person name="Mondo S."/>
            <person name="Pangilinan J."/>
            <person name="Riley R."/>
            <person name="LaButti K."/>
            <person name="Andreopoulos B."/>
            <person name="Lipzen A."/>
            <person name="Chen C."/>
            <person name="Yanf M."/>
            <person name="Daum C."/>
            <person name="Ng V."/>
            <person name="Clum A."/>
            <person name="Steindorff A."/>
            <person name="Ohm R."/>
            <person name="Martin F."/>
            <person name="Silar P."/>
            <person name="Natvig D."/>
            <person name="Lalanne C."/>
            <person name="Gautier V."/>
            <person name="Ament-velasquez S.L."/>
            <person name="Kruys A."/>
            <person name="Hutchinson M.I."/>
            <person name="Powell A.J."/>
            <person name="Barry K."/>
            <person name="Miller A.N."/>
            <person name="Grigoriev I.V."/>
            <person name="Debuchy R."/>
            <person name="Gladieux P."/>
            <person name="Thoren M.H."/>
            <person name="Johannesson H."/>
        </authorList>
    </citation>
    <scope>NUCLEOTIDE SEQUENCE</scope>
    <source>
        <strain evidence="4">SMH3187-1</strain>
    </source>
</reference>
<feature type="transmembrane region" description="Helical" evidence="1">
    <location>
        <begin position="602"/>
        <end position="626"/>
    </location>
</feature>
<evidence type="ECO:0000313" key="5">
    <source>
        <dbReference type="Proteomes" id="UP001172155"/>
    </source>
</evidence>
<evidence type="ECO:0000313" key="4">
    <source>
        <dbReference type="EMBL" id="KAK0749010.1"/>
    </source>
</evidence>
<keyword evidence="1" id="KW-0472">Membrane</keyword>
<gene>
    <name evidence="4" type="ORF">B0T18DRAFT_388690</name>
</gene>
<feature type="domain" description="Heterokaryon incompatibility" evidence="3">
    <location>
        <begin position="162"/>
        <end position="274"/>
    </location>
</feature>
<dbReference type="Pfam" id="PF06985">
    <property type="entry name" value="HET"/>
    <property type="match status" value="1"/>
</dbReference>
<organism evidence="4 5">
    <name type="scientific">Schizothecium vesticola</name>
    <dbReference type="NCBI Taxonomy" id="314040"/>
    <lineage>
        <taxon>Eukaryota</taxon>
        <taxon>Fungi</taxon>
        <taxon>Dikarya</taxon>
        <taxon>Ascomycota</taxon>
        <taxon>Pezizomycotina</taxon>
        <taxon>Sordariomycetes</taxon>
        <taxon>Sordariomycetidae</taxon>
        <taxon>Sordariales</taxon>
        <taxon>Schizotheciaceae</taxon>
        <taxon>Schizothecium</taxon>
    </lineage>
</organism>
<feature type="signal peptide" evidence="2">
    <location>
        <begin position="1"/>
        <end position="22"/>
    </location>
</feature>
<evidence type="ECO:0000256" key="2">
    <source>
        <dbReference type="SAM" id="SignalP"/>
    </source>
</evidence>
<keyword evidence="5" id="KW-1185">Reference proteome</keyword>
<evidence type="ECO:0000256" key="1">
    <source>
        <dbReference type="SAM" id="Phobius"/>
    </source>
</evidence>
<keyword evidence="1" id="KW-0812">Transmembrane</keyword>
<keyword evidence="2" id="KW-0732">Signal</keyword>
<dbReference type="Proteomes" id="UP001172155">
    <property type="component" value="Unassembled WGS sequence"/>
</dbReference>
<sequence>MHWTVEWTLRGLLIGASILTDADRWPSMPFLVRAFLSSHYHYTGWRISIWLSTNRYFRPLAEFFINKSVRFALDMFQVFAAPISTIWELTGQVISITDAPTAPPIKRPPSTYQYWSITADREIRLLELSAGDKDAPLRGRIIHIPLDEAPPYVALSYCWKDDSVCIDQEHNPQEKSRQVALMGNIYQQSKMVRVWLGDEAQDGRTEKAFRLAEQVAASTRETDIITQPDFLAFMSEQTCKQYKMPSHLEAADDYIALMDLLDRPWFRRSWVVQEAALGIAVVFCGSNKMMFSDLSQALCCCISSLAVPPLFSNPRGSMGFMAMTMAIVSLRRDEGRPSRSLIDVSAQHRCCEATNPEDKVFAFLNIADDAEEMGMRPDYTLSSLEVFVRTTVAMLRYYKHLDVLSAAHPHLNLIGVDPGGARPAMDLPSWIADWNFPGLSASLRGRGIYGEEFGRYASSGRSEPQVNFTAVKKQEDRIGLRGFALDDIVEVGDVVSEPYVLHRYNAHRVYTQWERMCNARSRTTYRPTGEDMLVAYASILTCGGEKVLSDVIQSINKEVQPVWNVEVPRTPRPEDNTFAAQYLKHFITLRTGAIATRLGVHWLGMPLLLLLVTMLIITPILVVVDLTSHLLLGRRLSVARASAVFTKRLCVSVIGRRFVRTRKGYIGLANGRVGCGDYVALLAGGKVPLVIRDSCHDPGHDIGPWLPTAAKADQSDGPNRWNNRGQ</sequence>
<dbReference type="PANTHER" id="PTHR24148:SF64">
    <property type="entry name" value="HETEROKARYON INCOMPATIBILITY DOMAIN-CONTAINING PROTEIN"/>
    <property type="match status" value="1"/>
</dbReference>
<name>A0AA40K7Q4_9PEZI</name>
<dbReference type="InterPro" id="IPR052895">
    <property type="entry name" value="HetReg/Transcr_Mod"/>
</dbReference>
<feature type="chain" id="PRO_5041291437" evidence="2">
    <location>
        <begin position="23"/>
        <end position="726"/>
    </location>
</feature>
<keyword evidence="1" id="KW-1133">Transmembrane helix</keyword>
<proteinExistence type="predicted"/>
<accession>A0AA40K7Q4</accession>
<dbReference type="AlphaFoldDB" id="A0AA40K7Q4"/>
<dbReference type="EMBL" id="JAUKUD010000003">
    <property type="protein sequence ID" value="KAK0749010.1"/>
    <property type="molecule type" value="Genomic_DNA"/>
</dbReference>
<evidence type="ECO:0000259" key="3">
    <source>
        <dbReference type="Pfam" id="PF06985"/>
    </source>
</evidence>